<comment type="caution">
    <text evidence="1">The sequence shown here is derived from an EMBL/GenBank/DDBJ whole genome shotgun (WGS) entry which is preliminary data.</text>
</comment>
<evidence type="ECO:0000313" key="1">
    <source>
        <dbReference type="EMBL" id="PZN73495.1"/>
    </source>
</evidence>
<dbReference type="Proteomes" id="UP000249396">
    <property type="component" value="Unassembled WGS sequence"/>
</dbReference>
<dbReference type="InterPro" id="IPR009240">
    <property type="entry name" value="APC_15aa_rpt"/>
</dbReference>
<organism evidence="1 2">
    <name type="scientific">Candidatus Methylumidiphilus alinenensis</name>
    <dbReference type="NCBI Taxonomy" id="2202197"/>
    <lineage>
        <taxon>Bacteria</taxon>
        <taxon>Pseudomonadati</taxon>
        <taxon>Pseudomonadota</taxon>
        <taxon>Gammaproteobacteria</taxon>
        <taxon>Methylococcales</taxon>
        <taxon>Candidatus Methylumidiphilus</taxon>
    </lineage>
</organism>
<dbReference type="Pfam" id="PF05972">
    <property type="entry name" value="APC_15aa"/>
    <property type="match status" value="1"/>
</dbReference>
<evidence type="ECO:0000313" key="2">
    <source>
        <dbReference type="Proteomes" id="UP000249396"/>
    </source>
</evidence>
<proteinExistence type="predicted"/>
<dbReference type="EMBL" id="QJPH01000456">
    <property type="protein sequence ID" value="PZN73495.1"/>
    <property type="molecule type" value="Genomic_DNA"/>
</dbReference>
<accession>A0A2W4QMY9</accession>
<gene>
    <name evidence="1" type="ORF">DM484_22520</name>
</gene>
<sequence length="20" mass="2458">MWGQPTNLSLRYNENVEYSR</sequence>
<protein>
    <submittedName>
        <fullName evidence="1">Uncharacterized protein</fullName>
    </submittedName>
</protein>
<name>A0A2W4QMY9_9GAMM</name>
<dbReference type="GO" id="GO:0016055">
    <property type="term" value="P:Wnt signaling pathway"/>
    <property type="evidence" value="ECO:0007669"/>
    <property type="project" value="InterPro"/>
</dbReference>
<reference evidence="1 2" key="1">
    <citation type="journal article" date="2018" name="Aquat. Microb. Ecol.">
        <title>Gammaproteobacterial methanotrophs dominate.</title>
        <authorList>
            <person name="Rissanen A.J."/>
            <person name="Saarenheimo J."/>
            <person name="Tiirola M."/>
            <person name="Peura S."/>
            <person name="Aalto S.L."/>
            <person name="Karvinen A."/>
            <person name="Nykanen H."/>
        </authorList>
    </citation>
    <scope>NUCLEOTIDE SEQUENCE [LARGE SCALE GENOMIC DNA]</scope>
    <source>
        <strain evidence="1">AMbin10</strain>
    </source>
</reference>
<dbReference type="GO" id="GO:0008013">
    <property type="term" value="F:beta-catenin binding"/>
    <property type="evidence" value="ECO:0007669"/>
    <property type="project" value="InterPro"/>
</dbReference>
<dbReference type="AlphaFoldDB" id="A0A2W4QMY9"/>